<dbReference type="Proteomes" id="UP000625210">
    <property type="component" value="Unassembled WGS sequence"/>
</dbReference>
<gene>
    <name evidence="1" type="ORF">GCM10011571_33500</name>
</gene>
<keyword evidence="2" id="KW-1185">Reference proteome</keyword>
<protein>
    <submittedName>
        <fullName evidence="1">Uncharacterized protein</fullName>
    </submittedName>
</protein>
<evidence type="ECO:0000313" key="1">
    <source>
        <dbReference type="EMBL" id="GGE28684.1"/>
    </source>
</evidence>
<dbReference type="RefSeq" id="WP_188649027.1">
    <property type="nucleotide sequence ID" value="NZ_BMHQ01000018.1"/>
</dbReference>
<accession>A0A8J2VKR9</accession>
<dbReference type="EMBL" id="BMHQ01000018">
    <property type="protein sequence ID" value="GGE28684.1"/>
    <property type="molecule type" value="Genomic_DNA"/>
</dbReference>
<dbReference type="Pfam" id="PF13814">
    <property type="entry name" value="Replic_Relax"/>
    <property type="match status" value="1"/>
</dbReference>
<proteinExistence type="predicted"/>
<dbReference type="AlphaFoldDB" id="A0A8J2VKR9"/>
<dbReference type="InterPro" id="IPR025855">
    <property type="entry name" value="Replic_Relax"/>
</dbReference>
<evidence type="ECO:0000313" key="2">
    <source>
        <dbReference type="Proteomes" id="UP000625210"/>
    </source>
</evidence>
<comment type="caution">
    <text evidence="1">The sequence shown here is derived from an EMBL/GenBank/DDBJ whole genome shotgun (WGS) entry which is preliminary data.</text>
</comment>
<reference evidence="1" key="1">
    <citation type="journal article" date="2014" name="Int. J. Syst. Evol. Microbiol.">
        <title>Complete genome sequence of Corynebacterium casei LMG S-19264T (=DSM 44701T), isolated from a smear-ripened cheese.</title>
        <authorList>
            <consortium name="US DOE Joint Genome Institute (JGI-PGF)"/>
            <person name="Walter F."/>
            <person name="Albersmeier A."/>
            <person name="Kalinowski J."/>
            <person name="Ruckert C."/>
        </authorList>
    </citation>
    <scope>NUCLEOTIDE SEQUENCE</scope>
    <source>
        <strain evidence="1">CGMCC 1.15179</strain>
    </source>
</reference>
<reference evidence="1" key="2">
    <citation type="submission" date="2020-09" db="EMBL/GenBank/DDBJ databases">
        <authorList>
            <person name="Sun Q."/>
            <person name="Zhou Y."/>
        </authorList>
    </citation>
    <scope>NUCLEOTIDE SEQUENCE</scope>
    <source>
        <strain evidence="1">CGMCC 1.15179</strain>
    </source>
</reference>
<name>A0A8J2VKR9_9BACL</name>
<organism evidence="1 2">
    <name type="scientific">Marinithermofilum abyssi</name>
    <dbReference type="NCBI Taxonomy" id="1571185"/>
    <lineage>
        <taxon>Bacteria</taxon>
        <taxon>Bacillati</taxon>
        <taxon>Bacillota</taxon>
        <taxon>Bacilli</taxon>
        <taxon>Bacillales</taxon>
        <taxon>Thermoactinomycetaceae</taxon>
        <taxon>Marinithermofilum</taxon>
    </lineage>
</organism>
<sequence>MQLRDIVSNPYLTRGEELLGIIYKLRMVSAEQLSVIMGISKKYVFQLKSDLNKEGEMVLTHYNTQRGARRVPFSPEYKLGPRMYSLGPSGRAIVEAIVGHPVYLKKLTGRQKVHYYGVNDILVRTLQHLIKEEGGEKDSMAQLQAWDRLQWLNSQEAVEIINQAWTPILENRKKKEEKETKQDLIHPDSRIVLDGQGFWLEYDNGTEQIGEPDSEPDSEGKVTTIYDKMWRYLLTLIPIENHDPIIWVTPSPIRRDNMKHTWEKVKEESSYKTYPEMYFCTPGEEQTIFFKHKLATQRCLELSETY</sequence>